<feature type="transmembrane region" description="Helical" evidence="8">
    <location>
        <begin position="401"/>
        <end position="425"/>
    </location>
</feature>
<dbReference type="GO" id="GO:0016763">
    <property type="term" value="F:pentosyltransferase activity"/>
    <property type="evidence" value="ECO:0007669"/>
    <property type="project" value="TreeGrafter"/>
</dbReference>
<evidence type="ECO:0000256" key="5">
    <source>
        <dbReference type="ARBA" id="ARBA00022692"/>
    </source>
</evidence>
<feature type="domain" description="Glycosyltransferase RgtA/B/C/D-like" evidence="9">
    <location>
        <begin position="71"/>
        <end position="235"/>
    </location>
</feature>
<dbReference type="Proteomes" id="UP000063991">
    <property type="component" value="Chromosome"/>
</dbReference>
<feature type="transmembrane region" description="Helical" evidence="8">
    <location>
        <begin position="122"/>
        <end position="138"/>
    </location>
</feature>
<evidence type="ECO:0000256" key="1">
    <source>
        <dbReference type="ARBA" id="ARBA00004651"/>
    </source>
</evidence>
<sequence length="580" mass="66976">MNQTSLAIKHKNKHPNYTFWLFVLASVLIFIGLGLRDPWPADEPRFAQVAKEMVETGQWFFPARAGEFYPDKPPVFMWSIAFFFALFGSIKIAFLLPSALCSLLTLFLVYDISKRLWSTKEALIATSLLLLSFQFLLQAKSAQIDAMVCCWITIGCYGLLRFFLVERRWRWYYLAFFFMGIGVITKGVGFLPVLMLIPYLIHRHFWPQRDIAKKQTKNSVLPWIMGAVVMLLAISLWFIPMLILVENSHDTSLALYRDNILFRQTVTRYADSWHHIKPFWYYLVEVIPLFWLPISIALPWLIPCWYRAIKKGDARIYLPLVWIVLVLLFFSVSPGKRGVYILPALPMLALISAPYFDSVVNKKVFSWLLWGVVFLLSVGLLGFGFSGIVKASFALKLEEKFGLSPWMFFLVTGGLTCLVTVITTRGKHWKVWPYFLCTLWGMYATWGYTLLEDVKTPKSVFANIEKEIGKHDATIALVDFSEQFILFSPYPITHFGYHTPVDQQLSAAYQWLDKTEKGRHILVDEKHVRNGCFKKEMATSVGYAHRVHWVLLSHEALTEKCPLTKTATEIFSYIPDRPVT</sequence>
<dbReference type="GO" id="GO:0009103">
    <property type="term" value="P:lipopolysaccharide biosynthetic process"/>
    <property type="evidence" value="ECO:0007669"/>
    <property type="project" value="TreeGrafter"/>
</dbReference>
<feature type="transmembrane region" description="Helical" evidence="8">
    <location>
        <begin position="314"/>
        <end position="332"/>
    </location>
</feature>
<evidence type="ECO:0000313" key="10">
    <source>
        <dbReference type="EMBL" id="AMJ96931.1"/>
    </source>
</evidence>
<evidence type="ECO:0000256" key="2">
    <source>
        <dbReference type="ARBA" id="ARBA00022475"/>
    </source>
</evidence>
<dbReference type="PANTHER" id="PTHR33908:SF3">
    <property type="entry name" value="UNDECAPRENYL PHOSPHATE-ALPHA-4-AMINO-4-DEOXY-L-ARABINOSE ARABINOSYL TRANSFERASE"/>
    <property type="match status" value="1"/>
</dbReference>
<dbReference type="RefSeq" id="WP_061094010.1">
    <property type="nucleotide sequence ID" value="NZ_CP014323.1"/>
</dbReference>
<feature type="transmembrane region" description="Helical" evidence="8">
    <location>
        <begin position="171"/>
        <end position="201"/>
    </location>
</feature>
<keyword evidence="3" id="KW-0328">Glycosyltransferase</keyword>
<keyword evidence="4 10" id="KW-0808">Transferase</keyword>
<evidence type="ECO:0000256" key="3">
    <source>
        <dbReference type="ARBA" id="ARBA00022676"/>
    </source>
</evidence>
<keyword evidence="2" id="KW-1003">Cell membrane</keyword>
<comment type="subcellular location">
    <subcellularLocation>
        <location evidence="1">Cell membrane</location>
        <topology evidence="1">Multi-pass membrane protein</topology>
    </subcellularLocation>
</comment>
<dbReference type="GO" id="GO:0010041">
    <property type="term" value="P:response to iron(III) ion"/>
    <property type="evidence" value="ECO:0007669"/>
    <property type="project" value="TreeGrafter"/>
</dbReference>
<evidence type="ECO:0000259" key="9">
    <source>
        <dbReference type="Pfam" id="PF13231"/>
    </source>
</evidence>
<protein>
    <submittedName>
        <fullName evidence="10">Glycosyl transferase</fullName>
    </submittedName>
</protein>
<dbReference type="Pfam" id="PF13231">
    <property type="entry name" value="PMT_2"/>
    <property type="match status" value="1"/>
</dbReference>
<keyword evidence="5 8" id="KW-0812">Transmembrane</keyword>
<name>A0A126PV95_ALTMA</name>
<feature type="transmembrane region" description="Helical" evidence="8">
    <location>
        <begin position="221"/>
        <end position="245"/>
    </location>
</feature>
<evidence type="ECO:0000256" key="8">
    <source>
        <dbReference type="SAM" id="Phobius"/>
    </source>
</evidence>
<dbReference type="AlphaFoldDB" id="A0A126PV95"/>
<keyword evidence="6 8" id="KW-1133">Transmembrane helix</keyword>
<dbReference type="InterPro" id="IPR050297">
    <property type="entry name" value="LipidA_mod_glycosyltrf_83"/>
</dbReference>
<feature type="transmembrane region" description="Helical" evidence="8">
    <location>
        <begin position="339"/>
        <end position="356"/>
    </location>
</feature>
<feature type="transmembrane region" description="Helical" evidence="8">
    <location>
        <begin position="368"/>
        <end position="389"/>
    </location>
</feature>
<feature type="transmembrane region" description="Helical" evidence="8">
    <location>
        <begin position="77"/>
        <end position="110"/>
    </location>
</feature>
<organism evidence="10 11">
    <name type="scientific">Alteromonas macleodii</name>
    <name type="common">Pseudoalteromonas macleodii</name>
    <dbReference type="NCBI Taxonomy" id="28108"/>
    <lineage>
        <taxon>Bacteria</taxon>
        <taxon>Pseudomonadati</taxon>
        <taxon>Pseudomonadota</taxon>
        <taxon>Gammaproteobacteria</taxon>
        <taxon>Alteromonadales</taxon>
        <taxon>Alteromonadaceae</taxon>
        <taxon>Alteromonas/Salinimonas group</taxon>
        <taxon>Alteromonas</taxon>
    </lineage>
</organism>
<dbReference type="OrthoDB" id="9775035at2"/>
<keyword evidence="7 8" id="KW-0472">Membrane</keyword>
<feature type="transmembrane region" description="Helical" evidence="8">
    <location>
        <begin position="431"/>
        <end position="451"/>
    </location>
</feature>
<accession>A0A126PV95</accession>
<feature type="transmembrane region" description="Helical" evidence="8">
    <location>
        <begin position="144"/>
        <end position="164"/>
    </location>
</feature>
<feature type="transmembrane region" description="Helical" evidence="8">
    <location>
        <begin position="17"/>
        <end position="35"/>
    </location>
</feature>
<dbReference type="EMBL" id="CP014323">
    <property type="protein sequence ID" value="AMJ96931.1"/>
    <property type="molecule type" value="Genomic_DNA"/>
</dbReference>
<evidence type="ECO:0000256" key="6">
    <source>
        <dbReference type="ARBA" id="ARBA00022989"/>
    </source>
</evidence>
<evidence type="ECO:0000256" key="4">
    <source>
        <dbReference type="ARBA" id="ARBA00022679"/>
    </source>
</evidence>
<evidence type="ECO:0000313" key="11">
    <source>
        <dbReference type="Proteomes" id="UP000063991"/>
    </source>
</evidence>
<evidence type="ECO:0000256" key="7">
    <source>
        <dbReference type="ARBA" id="ARBA00023136"/>
    </source>
</evidence>
<feature type="transmembrane region" description="Helical" evidence="8">
    <location>
        <begin position="279"/>
        <end position="302"/>
    </location>
</feature>
<gene>
    <name evidence="10" type="ORF">AVL55_01325</name>
</gene>
<dbReference type="PANTHER" id="PTHR33908">
    <property type="entry name" value="MANNOSYLTRANSFERASE YKCB-RELATED"/>
    <property type="match status" value="1"/>
</dbReference>
<dbReference type="GO" id="GO:0005886">
    <property type="term" value="C:plasma membrane"/>
    <property type="evidence" value="ECO:0007669"/>
    <property type="project" value="UniProtKB-SubCell"/>
</dbReference>
<dbReference type="InterPro" id="IPR038731">
    <property type="entry name" value="RgtA/B/C-like"/>
</dbReference>
<reference evidence="10 11" key="1">
    <citation type="submission" date="2015-12" db="EMBL/GenBank/DDBJ databases">
        <authorList>
            <person name="Shamseldin A."/>
            <person name="Moawad H."/>
            <person name="Abd El-Rahim W.M."/>
            <person name="Sadowsky M.J."/>
        </authorList>
    </citation>
    <scope>NUCLEOTIDE SEQUENCE [LARGE SCALE GENOMIC DNA]</scope>
    <source>
        <strain evidence="10 11">D7</strain>
    </source>
</reference>
<proteinExistence type="predicted"/>